<dbReference type="GO" id="GO:0003677">
    <property type="term" value="F:DNA binding"/>
    <property type="evidence" value="ECO:0007669"/>
    <property type="project" value="UniProtKB-UniRule"/>
</dbReference>
<dbReference type="PANTHER" id="PTHR47506:SF3">
    <property type="entry name" value="HTH-TYPE TRANSCRIPTIONAL REGULATOR LMRA"/>
    <property type="match status" value="1"/>
</dbReference>
<dbReference type="Pfam" id="PF21993">
    <property type="entry name" value="TetR_C_13_2"/>
    <property type="match status" value="1"/>
</dbReference>
<comment type="caution">
    <text evidence="6">The sequence shown here is derived from an EMBL/GenBank/DDBJ whole genome shotgun (WGS) entry which is preliminary data.</text>
</comment>
<dbReference type="Proteomes" id="UP000321685">
    <property type="component" value="Unassembled WGS sequence"/>
</dbReference>
<feature type="DNA-binding region" description="H-T-H motif" evidence="4">
    <location>
        <begin position="31"/>
        <end position="50"/>
    </location>
</feature>
<evidence type="ECO:0000259" key="5">
    <source>
        <dbReference type="PROSITE" id="PS50977"/>
    </source>
</evidence>
<keyword evidence="3" id="KW-0804">Transcription</keyword>
<keyword evidence="1" id="KW-0805">Transcription regulation</keyword>
<accession>A0A511DD72</accession>
<evidence type="ECO:0000256" key="1">
    <source>
        <dbReference type="ARBA" id="ARBA00023015"/>
    </source>
</evidence>
<protein>
    <submittedName>
        <fullName evidence="6">TetR family transcriptional regulator</fullName>
    </submittedName>
</protein>
<keyword evidence="7" id="KW-1185">Reference proteome</keyword>
<name>A0A511DD72_9PSEU</name>
<dbReference type="Pfam" id="PF00440">
    <property type="entry name" value="TetR_N"/>
    <property type="match status" value="1"/>
</dbReference>
<organism evidence="6 7">
    <name type="scientific">Pseudonocardia sulfidoxydans NBRC 16205</name>
    <dbReference type="NCBI Taxonomy" id="1223511"/>
    <lineage>
        <taxon>Bacteria</taxon>
        <taxon>Bacillati</taxon>
        <taxon>Actinomycetota</taxon>
        <taxon>Actinomycetes</taxon>
        <taxon>Pseudonocardiales</taxon>
        <taxon>Pseudonocardiaceae</taxon>
        <taxon>Pseudonocardia</taxon>
    </lineage>
</organism>
<dbReference type="InterPro" id="IPR009057">
    <property type="entry name" value="Homeodomain-like_sf"/>
</dbReference>
<evidence type="ECO:0000256" key="2">
    <source>
        <dbReference type="ARBA" id="ARBA00023125"/>
    </source>
</evidence>
<proteinExistence type="predicted"/>
<sequence>MTVVMVDRSPRERIVRSAALLFRERGVGATGMREIVAHAAAPRGSLQHYFPGGKQELVAEAMTWMAERAAGPLRASLDVEPAPPPAEIVRGVVDRFREVLALTDFTGGCPIVAGVADAAWDGDVVAAAARDAFARWLDPLAQALRHGGIEAGRADRLALMVISAAEGALVISRARRDESALDAVAAELDLLLTTG</sequence>
<evidence type="ECO:0000313" key="7">
    <source>
        <dbReference type="Proteomes" id="UP000321685"/>
    </source>
</evidence>
<dbReference type="PROSITE" id="PS50977">
    <property type="entry name" value="HTH_TETR_2"/>
    <property type="match status" value="1"/>
</dbReference>
<dbReference type="InterPro" id="IPR036271">
    <property type="entry name" value="Tet_transcr_reg_TetR-rel_C_sf"/>
</dbReference>
<dbReference type="EMBL" id="BJVJ01000008">
    <property type="protein sequence ID" value="GEL22313.1"/>
    <property type="molecule type" value="Genomic_DNA"/>
</dbReference>
<keyword evidence="2 4" id="KW-0238">DNA-binding</keyword>
<dbReference type="SUPFAM" id="SSF48498">
    <property type="entry name" value="Tetracyclin repressor-like, C-terminal domain"/>
    <property type="match status" value="1"/>
</dbReference>
<dbReference type="AlphaFoldDB" id="A0A511DD72"/>
<feature type="domain" description="HTH tetR-type" evidence="5">
    <location>
        <begin position="8"/>
        <end position="68"/>
    </location>
</feature>
<gene>
    <name evidence="6" type="ORF">PSU4_12670</name>
</gene>
<dbReference type="OrthoDB" id="4567939at2"/>
<evidence type="ECO:0000313" key="6">
    <source>
        <dbReference type="EMBL" id="GEL22313.1"/>
    </source>
</evidence>
<dbReference type="InterPro" id="IPR001647">
    <property type="entry name" value="HTH_TetR"/>
</dbReference>
<reference evidence="6 7" key="1">
    <citation type="submission" date="2019-07" db="EMBL/GenBank/DDBJ databases">
        <title>Whole genome shotgun sequence of Pseudonocardia sulfidoxydans NBRC 16205.</title>
        <authorList>
            <person name="Hosoyama A."/>
            <person name="Uohara A."/>
            <person name="Ohji S."/>
            <person name="Ichikawa N."/>
        </authorList>
    </citation>
    <scope>NUCLEOTIDE SEQUENCE [LARGE SCALE GENOMIC DNA]</scope>
    <source>
        <strain evidence="6 7">NBRC 16205</strain>
    </source>
</reference>
<dbReference type="Gene3D" id="1.10.357.10">
    <property type="entry name" value="Tetracycline Repressor, domain 2"/>
    <property type="match status" value="1"/>
</dbReference>
<evidence type="ECO:0000256" key="3">
    <source>
        <dbReference type="ARBA" id="ARBA00023163"/>
    </source>
</evidence>
<evidence type="ECO:0000256" key="4">
    <source>
        <dbReference type="PROSITE-ProRule" id="PRU00335"/>
    </source>
</evidence>
<dbReference type="PANTHER" id="PTHR47506">
    <property type="entry name" value="TRANSCRIPTIONAL REGULATORY PROTEIN"/>
    <property type="match status" value="1"/>
</dbReference>
<dbReference type="SUPFAM" id="SSF46689">
    <property type="entry name" value="Homeodomain-like"/>
    <property type="match status" value="1"/>
</dbReference>
<dbReference type="InterPro" id="IPR054156">
    <property type="entry name" value="YxaF_TetR_C"/>
</dbReference>